<dbReference type="Proteomes" id="UP000317722">
    <property type="component" value="Unassembled WGS sequence"/>
</dbReference>
<keyword evidence="3 6" id="KW-0963">Cytoplasm</keyword>
<dbReference type="GO" id="GO:0005737">
    <property type="term" value="C:cytoplasm"/>
    <property type="evidence" value="ECO:0007669"/>
    <property type="project" value="UniProtKB-SubCell"/>
</dbReference>
<dbReference type="InterPro" id="IPR001977">
    <property type="entry name" value="Depp_CoAkinase"/>
</dbReference>
<dbReference type="SUPFAM" id="SSF52540">
    <property type="entry name" value="P-loop containing nucleoside triphosphate hydrolases"/>
    <property type="match status" value="1"/>
</dbReference>
<comment type="similarity">
    <text evidence="2">In the C-terminal section; belongs to the UPF0157 (GrpB) family.</text>
</comment>
<dbReference type="AlphaFoldDB" id="A0A502CYZ9"/>
<comment type="similarity">
    <text evidence="6">Belongs to the CoaE family.</text>
</comment>
<keyword evidence="6" id="KW-0173">Coenzyme A biosynthesis</keyword>
<comment type="subcellular location">
    <subcellularLocation>
        <location evidence="6">Cytoplasm</location>
    </subcellularLocation>
</comment>
<evidence type="ECO:0000256" key="1">
    <source>
        <dbReference type="ARBA" id="ARBA00008826"/>
    </source>
</evidence>
<dbReference type="InterPro" id="IPR027417">
    <property type="entry name" value="P-loop_NTPase"/>
</dbReference>
<dbReference type="PANTHER" id="PTHR10695">
    <property type="entry name" value="DEPHOSPHO-COA KINASE-RELATED"/>
    <property type="match status" value="1"/>
</dbReference>
<dbReference type="Gene3D" id="3.30.460.10">
    <property type="entry name" value="Beta Polymerase, domain 2"/>
    <property type="match status" value="1"/>
</dbReference>
<accession>A0A502CYZ9</accession>
<dbReference type="GO" id="GO:0015937">
    <property type="term" value="P:coenzyme A biosynthetic process"/>
    <property type="evidence" value="ECO:0007669"/>
    <property type="project" value="UniProtKB-UniRule"/>
</dbReference>
<reference evidence="8 9" key="1">
    <citation type="journal article" date="2019" name="Environ. Microbiol.">
        <title>Species interactions and distinct microbial communities in high Arctic permafrost affected cryosols are associated with the CH4 and CO2 gas fluxes.</title>
        <authorList>
            <person name="Altshuler I."/>
            <person name="Hamel J."/>
            <person name="Turney S."/>
            <person name="Magnuson E."/>
            <person name="Levesque R."/>
            <person name="Greer C."/>
            <person name="Whyte L.G."/>
        </authorList>
    </citation>
    <scope>NUCLEOTIDE SEQUENCE [LARGE SCALE GENOMIC DNA]</scope>
    <source>
        <strain evidence="8 9">S9.3A</strain>
    </source>
</reference>
<evidence type="ECO:0000256" key="7">
    <source>
        <dbReference type="NCBIfam" id="TIGR00152"/>
    </source>
</evidence>
<comment type="catalytic activity">
    <reaction evidence="6">
        <text>3'-dephospho-CoA + ATP = ADP + CoA + H(+)</text>
        <dbReference type="Rhea" id="RHEA:18245"/>
        <dbReference type="ChEBI" id="CHEBI:15378"/>
        <dbReference type="ChEBI" id="CHEBI:30616"/>
        <dbReference type="ChEBI" id="CHEBI:57287"/>
        <dbReference type="ChEBI" id="CHEBI:57328"/>
        <dbReference type="ChEBI" id="CHEBI:456216"/>
        <dbReference type="EC" id="2.7.1.24"/>
    </reaction>
</comment>
<dbReference type="SUPFAM" id="SSF81301">
    <property type="entry name" value="Nucleotidyltransferase"/>
    <property type="match status" value="1"/>
</dbReference>
<dbReference type="NCBIfam" id="TIGR00152">
    <property type="entry name" value="dephospho-CoA kinase"/>
    <property type="match status" value="1"/>
</dbReference>
<dbReference type="OrthoDB" id="9812943at2"/>
<keyword evidence="4 6" id="KW-0547">Nucleotide-binding</keyword>
<comment type="similarity">
    <text evidence="1">In the N-terminal section; belongs to the CoaE family.</text>
</comment>
<dbReference type="Pfam" id="PF04229">
    <property type="entry name" value="GrpB"/>
    <property type="match status" value="1"/>
</dbReference>
<keyword evidence="6 8" id="KW-0418">Kinase</keyword>
<dbReference type="Gene3D" id="3.40.50.300">
    <property type="entry name" value="P-loop containing nucleotide triphosphate hydrolases"/>
    <property type="match status" value="1"/>
</dbReference>
<dbReference type="InterPro" id="IPR043519">
    <property type="entry name" value="NT_sf"/>
</dbReference>
<evidence type="ECO:0000256" key="5">
    <source>
        <dbReference type="ARBA" id="ARBA00022840"/>
    </source>
</evidence>
<dbReference type="EMBL" id="RCZM01000002">
    <property type="protein sequence ID" value="TPG17862.1"/>
    <property type="molecule type" value="Genomic_DNA"/>
</dbReference>
<dbReference type="EC" id="2.7.1.24" evidence="6 7"/>
<dbReference type="Pfam" id="PF01121">
    <property type="entry name" value="CoaE"/>
    <property type="match status" value="1"/>
</dbReference>
<evidence type="ECO:0000256" key="4">
    <source>
        <dbReference type="ARBA" id="ARBA00022741"/>
    </source>
</evidence>
<sequence>MLRVGLTGGIGSGKSTVAQRFSELGAVVIDADLLAREVVAPGSSGLTAIVDRFGDGVLDDEGALNRPALGAIVFADGRSRRDLEGITHPLIARRTAELVAAAPDDAIVVHDVPLLVEKHYGPGYHLVVVVGAAAETRVKRLMHTRGMAETDARSRIASQATDEERREAADVWLENDGHKDDLLTSVGTLWRERLVPFEENVRTGTRSQRPERLALHEPDPTWPDQAARLLARLRHVLGDVVVTADHVGSTAVPGLIAKDVIDLQLGVRALADIDDPAVLERLRQGGFPLVGGVRSDFDRGSQGEWPKRMLGSADPARIAHIHVREVGSDGWRWALVFRDWMRAGATARAEYAVEKQRLAATIETVTEYTEAKEPWFDSVNDRARAWAEATGWQPPRG</sequence>
<name>A0A502CYZ9_9MICO</name>
<keyword evidence="9" id="KW-1185">Reference proteome</keyword>
<dbReference type="GO" id="GO:0004140">
    <property type="term" value="F:dephospho-CoA kinase activity"/>
    <property type="evidence" value="ECO:0007669"/>
    <property type="project" value="UniProtKB-UniRule"/>
</dbReference>
<dbReference type="NCBIfam" id="NF002879">
    <property type="entry name" value="PRK03333.1"/>
    <property type="match status" value="1"/>
</dbReference>
<comment type="function">
    <text evidence="6">Catalyzes the phosphorylation of the 3'-hydroxyl group of dephosphocoenzyme A to form coenzyme A.</text>
</comment>
<keyword evidence="5 6" id="KW-0067">ATP-binding</keyword>
<dbReference type="PROSITE" id="PS51219">
    <property type="entry name" value="DPCK"/>
    <property type="match status" value="1"/>
</dbReference>
<evidence type="ECO:0000256" key="6">
    <source>
        <dbReference type="HAMAP-Rule" id="MF_00376"/>
    </source>
</evidence>
<comment type="caution">
    <text evidence="8">The sequence shown here is derived from an EMBL/GenBank/DDBJ whole genome shotgun (WGS) entry which is preliminary data.</text>
</comment>
<feature type="binding site" evidence="6">
    <location>
        <begin position="11"/>
        <end position="16"/>
    </location>
    <ligand>
        <name>ATP</name>
        <dbReference type="ChEBI" id="CHEBI:30616"/>
    </ligand>
</feature>
<comment type="pathway">
    <text evidence="6">Cofactor biosynthesis; coenzyme A biosynthesis; CoA from (R)-pantothenate: step 5/5.</text>
</comment>
<dbReference type="InterPro" id="IPR007344">
    <property type="entry name" value="GrpB/CoaE"/>
</dbReference>
<proteinExistence type="inferred from homology"/>
<organism evidence="8 9">
    <name type="scientific">Pedococcus bigeumensis</name>
    <dbReference type="NCBI Taxonomy" id="433644"/>
    <lineage>
        <taxon>Bacteria</taxon>
        <taxon>Bacillati</taxon>
        <taxon>Actinomycetota</taxon>
        <taxon>Actinomycetes</taxon>
        <taxon>Micrococcales</taxon>
        <taxon>Intrasporangiaceae</taxon>
        <taxon>Pedococcus</taxon>
    </lineage>
</organism>
<dbReference type="RefSeq" id="WP_140737626.1">
    <property type="nucleotide sequence ID" value="NZ_RCZM01000002.1"/>
</dbReference>
<protein>
    <recommendedName>
        <fullName evidence="6 7">Dephospho-CoA kinase</fullName>
        <ecNumber evidence="6 7">2.7.1.24</ecNumber>
    </recommendedName>
    <alternativeName>
        <fullName evidence="6">Dephosphocoenzyme A kinase</fullName>
    </alternativeName>
</protein>
<dbReference type="UniPathway" id="UPA00241">
    <property type="reaction ID" value="UER00356"/>
</dbReference>
<dbReference type="PANTHER" id="PTHR10695:SF46">
    <property type="entry name" value="BIFUNCTIONAL COENZYME A SYNTHASE-RELATED"/>
    <property type="match status" value="1"/>
</dbReference>
<evidence type="ECO:0000256" key="3">
    <source>
        <dbReference type="ARBA" id="ARBA00022490"/>
    </source>
</evidence>
<dbReference type="HAMAP" id="MF_00376">
    <property type="entry name" value="Dephospho_CoA_kinase"/>
    <property type="match status" value="1"/>
</dbReference>
<evidence type="ECO:0000313" key="9">
    <source>
        <dbReference type="Proteomes" id="UP000317722"/>
    </source>
</evidence>
<evidence type="ECO:0000256" key="2">
    <source>
        <dbReference type="ARBA" id="ARBA00011058"/>
    </source>
</evidence>
<dbReference type="CDD" id="cd02022">
    <property type="entry name" value="DPCK"/>
    <property type="match status" value="1"/>
</dbReference>
<evidence type="ECO:0000313" key="8">
    <source>
        <dbReference type="EMBL" id="TPG17862.1"/>
    </source>
</evidence>
<dbReference type="GO" id="GO:0005524">
    <property type="term" value="F:ATP binding"/>
    <property type="evidence" value="ECO:0007669"/>
    <property type="project" value="UniProtKB-UniRule"/>
</dbReference>
<gene>
    <name evidence="6" type="primary">coaE</name>
    <name evidence="8" type="ORF">EAH86_05355</name>
</gene>
<keyword evidence="6 8" id="KW-0808">Transferase</keyword>